<dbReference type="Proteomes" id="UP000095280">
    <property type="component" value="Unplaced"/>
</dbReference>
<dbReference type="AlphaFoldDB" id="A0A1I8GZH8"/>
<feature type="compositionally biased region" description="Low complexity" evidence="1">
    <location>
        <begin position="99"/>
        <end position="118"/>
    </location>
</feature>
<evidence type="ECO:0000313" key="3">
    <source>
        <dbReference type="WBParaSite" id="maker-uti_cns_0003599-snap-gene-0.4-mRNA-1"/>
    </source>
</evidence>
<proteinExistence type="predicted"/>
<keyword evidence="2" id="KW-1185">Reference proteome</keyword>
<accession>A0A1I8GZH8</accession>
<name>A0A1I8GZH8_9PLAT</name>
<organism evidence="2 3">
    <name type="scientific">Macrostomum lignano</name>
    <dbReference type="NCBI Taxonomy" id="282301"/>
    <lineage>
        <taxon>Eukaryota</taxon>
        <taxon>Metazoa</taxon>
        <taxon>Spiralia</taxon>
        <taxon>Lophotrochozoa</taxon>
        <taxon>Platyhelminthes</taxon>
        <taxon>Rhabditophora</taxon>
        <taxon>Macrostomorpha</taxon>
        <taxon>Macrostomida</taxon>
        <taxon>Macrostomidae</taxon>
        <taxon>Macrostomum</taxon>
    </lineage>
</organism>
<protein>
    <submittedName>
        <fullName evidence="3">Uncharacterized protein</fullName>
    </submittedName>
</protein>
<evidence type="ECO:0000256" key="1">
    <source>
        <dbReference type="SAM" id="MobiDB-lite"/>
    </source>
</evidence>
<feature type="region of interest" description="Disordered" evidence="1">
    <location>
        <begin position="86"/>
        <end position="120"/>
    </location>
</feature>
<evidence type="ECO:0000313" key="2">
    <source>
        <dbReference type="Proteomes" id="UP000095280"/>
    </source>
</evidence>
<sequence length="161" mass="18371">MPVEDFRPELKHVEPEASNFKRLLELRKVERSEELESKINRPKPSVTDILRVERESDLKARLFRDPEVEQAELMYTNVQANLRGGHYAGMLESQQHGLPQQNQVPQHQQQLQQQPQQQHSAAARCSLSSNSRFVLSNSRCSLSSNSRCSLSNSRCSLSSNS</sequence>
<reference evidence="3" key="1">
    <citation type="submission" date="2016-11" db="UniProtKB">
        <authorList>
            <consortium name="WormBaseParasite"/>
        </authorList>
    </citation>
    <scope>IDENTIFICATION</scope>
</reference>
<dbReference type="WBParaSite" id="maker-uti_cns_0003599-snap-gene-0.4-mRNA-1">
    <property type="protein sequence ID" value="maker-uti_cns_0003599-snap-gene-0.4-mRNA-1"/>
    <property type="gene ID" value="maker-uti_cns_0003599-snap-gene-0.4"/>
</dbReference>